<feature type="compositionally biased region" description="Basic and acidic residues" evidence="1">
    <location>
        <begin position="29"/>
        <end position="39"/>
    </location>
</feature>
<dbReference type="Proteomes" id="UP000298327">
    <property type="component" value="Unassembled WGS sequence"/>
</dbReference>
<comment type="caution">
    <text evidence="2">The sequence shown here is derived from an EMBL/GenBank/DDBJ whole genome shotgun (WGS) entry which is preliminary data.</text>
</comment>
<feature type="compositionally biased region" description="Basic and acidic residues" evidence="1">
    <location>
        <begin position="9"/>
        <end position="18"/>
    </location>
</feature>
<feature type="region of interest" description="Disordered" evidence="1">
    <location>
        <begin position="369"/>
        <end position="390"/>
    </location>
</feature>
<reference evidence="2 3" key="1">
    <citation type="submission" date="2019-02" db="EMBL/GenBank/DDBJ databases">
        <title>Genome sequencing of the rare red list fungi Dentipellis fragilis.</title>
        <authorList>
            <person name="Buettner E."/>
            <person name="Kellner H."/>
        </authorList>
    </citation>
    <scope>NUCLEOTIDE SEQUENCE [LARGE SCALE GENOMIC DNA]</scope>
    <source>
        <strain evidence="2 3">DSM 105465</strain>
    </source>
</reference>
<name>A0A4Y9Y6A6_9AGAM</name>
<feature type="region of interest" description="Disordered" evidence="1">
    <location>
        <begin position="1"/>
        <end position="40"/>
    </location>
</feature>
<dbReference type="OrthoDB" id="5424209at2759"/>
<dbReference type="EMBL" id="SEOQ01000731">
    <property type="protein sequence ID" value="TFY57702.1"/>
    <property type="molecule type" value="Genomic_DNA"/>
</dbReference>
<dbReference type="AlphaFoldDB" id="A0A4Y9Y6A6"/>
<evidence type="ECO:0000256" key="1">
    <source>
        <dbReference type="SAM" id="MobiDB-lite"/>
    </source>
</evidence>
<organism evidence="2 3">
    <name type="scientific">Dentipellis fragilis</name>
    <dbReference type="NCBI Taxonomy" id="205917"/>
    <lineage>
        <taxon>Eukaryota</taxon>
        <taxon>Fungi</taxon>
        <taxon>Dikarya</taxon>
        <taxon>Basidiomycota</taxon>
        <taxon>Agaricomycotina</taxon>
        <taxon>Agaricomycetes</taxon>
        <taxon>Russulales</taxon>
        <taxon>Hericiaceae</taxon>
        <taxon>Dentipellis</taxon>
    </lineage>
</organism>
<sequence>MELSTPHLGDSHHLDRRPPSHSHSPCRARPRDCYSDPRDPQAAQLPALFGPVSDLNTLNDVVDNVSTPLSLPISGLRTKMQGALEIYFRVGNDLHAVTARHVLFNDDEGNYEYRYIAGPKKEVVVMGSTASDNYVASIRAKIVSITYTVSYLDRQAASYERRRAEAEVGTPESQKTRTHIDTLKDFYTTVLEKWRNPKDRIIGYVDWAPPIAAVPPHRCTRDLCVIKLDKRKFKKFVGNMFSGHIHLTGKFSIFSVSLTCADPSLTDRLRIPTGPELSLGNFRTLLYGRTDVPSKFRYPEEGLYRLRGILAAADINNPNSKNLHRDIARRVLRHGSTTLPTVGTLSKYMSHVRQVQPLGLYRLDRGGDPAAGEGLEPSSSMLFTASPPCS</sequence>
<proteinExistence type="predicted"/>
<accession>A0A4Y9Y6A6</accession>
<protein>
    <submittedName>
        <fullName evidence="2">Uncharacterized protein</fullName>
    </submittedName>
</protein>
<evidence type="ECO:0000313" key="2">
    <source>
        <dbReference type="EMBL" id="TFY57702.1"/>
    </source>
</evidence>
<evidence type="ECO:0000313" key="3">
    <source>
        <dbReference type="Proteomes" id="UP000298327"/>
    </source>
</evidence>
<gene>
    <name evidence="2" type="ORF">EVG20_g8437</name>
</gene>
<keyword evidence="3" id="KW-1185">Reference proteome</keyword>